<protein>
    <submittedName>
        <fullName evidence="1">Uncharacterized protein</fullName>
    </submittedName>
</protein>
<accession>A0A448WNH0</accession>
<evidence type="ECO:0000313" key="1">
    <source>
        <dbReference type="EMBL" id="VEL16039.1"/>
    </source>
</evidence>
<organism evidence="1 2">
    <name type="scientific">Protopolystoma xenopodis</name>
    <dbReference type="NCBI Taxonomy" id="117903"/>
    <lineage>
        <taxon>Eukaryota</taxon>
        <taxon>Metazoa</taxon>
        <taxon>Spiralia</taxon>
        <taxon>Lophotrochozoa</taxon>
        <taxon>Platyhelminthes</taxon>
        <taxon>Monogenea</taxon>
        <taxon>Polyopisthocotylea</taxon>
        <taxon>Polystomatidea</taxon>
        <taxon>Polystomatidae</taxon>
        <taxon>Protopolystoma</taxon>
    </lineage>
</organism>
<dbReference type="AlphaFoldDB" id="A0A448WNH0"/>
<comment type="caution">
    <text evidence="1">The sequence shown here is derived from an EMBL/GenBank/DDBJ whole genome shotgun (WGS) entry which is preliminary data.</text>
</comment>
<sequence>MVQRTISTDFSRGLISAEAVHPSVKPRRQFPSRLDSLFQSSTDTLETTLCVFNSRDALLRGPLDEERTLATPSPLDTVGYLKLEDVPTIPKVLKGDSTVSADRAFLIDSSI</sequence>
<dbReference type="Proteomes" id="UP000784294">
    <property type="component" value="Unassembled WGS sequence"/>
</dbReference>
<name>A0A448WNH0_9PLAT</name>
<proteinExistence type="predicted"/>
<gene>
    <name evidence="1" type="ORF">PXEA_LOCUS9479</name>
</gene>
<evidence type="ECO:0000313" key="2">
    <source>
        <dbReference type="Proteomes" id="UP000784294"/>
    </source>
</evidence>
<keyword evidence="2" id="KW-1185">Reference proteome</keyword>
<dbReference type="EMBL" id="CAAALY010026896">
    <property type="protein sequence ID" value="VEL16039.1"/>
    <property type="molecule type" value="Genomic_DNA"/>
</dbReference>
<reference evidence="1" key="1">
    <citation type="submission" date="2018-11" db="EMBL/GenBank/DDBJ databases">
        <authorList>
            <consortium name="Pathogen Informatics"/>
        </authorList>
    </citation>
    <scope>NUCLEOTIDE SEQUENCE</scope>
</reference>